<feature type="region of interest" description="Disordered" evidence="2">
    <location>
        <begin position="780"/>
        <end position="801"/>
    </location>
</feature>
<keyword evidence="1" id="KW-0863">Zinc-finger</keyword>
<evidence type="ECO:0000313" key="5">
    <source>
        <dbReference type="Proteomes" id="UP000751190"/>
    </source>
</evidence>
<dbReference type="Proteomes" id="UP000751190">
    <property type="component" value="Unassembled WGS sequence"/>
</dbReference>
<dbReference type="PROSITE" id="PS50966">
    <property type="entry name" value="ZF_SWIM"/>
    <property type="match status" value="1"/>
</dbReference>
<feature type="compositionally biased region" description="Low complexity" evidence="2">
    <location>
        <begin position="567"/>
        <end position="580"/>
    </location>
</feature>
<evidence type="ECO:0000256" key="2">
    <source>
        <dbReference type="SAM" id="MobiDB-lite"/>
    </source>
</evidence>
<dbReference type="OrthoDB" id="10658455at2759"/>
<dbReference type="GO" id="GO:0008270">
    <property type="term" value="F:zinc ion binding"/>
    <property type="evidence" value="ECO:0007669"/>
    <property type="project" value="UniProtKB-KW"/>
</dbReference>
<accession>A0A8J6CG89</accession>
<name>A0A8J6CG89_DIALT</name>
<reference evidence="4" key="1">
    <citation type="submission" date="2021-05" db="EMBL/GenBank/DDBJ databases">
        <title>The genome of the haptophyte Pavlova lutheri (Diacronema luteri, Pavlovales) - a model for lipid biosynthesis in eukaryotic algae.</title>
        <authorList>
            <person name="Hulatt C.J."/>
            <person name="Posewitz M.C."/>
        </authorList>
    </citation>
    <scope>NUCLEOTIDE SEQUENCE</scope>
    <source>
        <strain evidence="4">NIVA-4/92</strain>
    </source>
</reference>
<dbReference type="Gene3D" id="3.40.50.300">
    <property type="entry name" value="P-loop containing nucleotide triphosphate hydrolases"/>
    <property type="match status" value="1"/>
</dbReference>
<evidence type="ECO:0000259" key="3">
    <source>
        <dbReference type="PROSITE" id="PS50966"/>
    </source>
</evidence>
<keyword evidence="1" id="KW-0479">Metal-binding</keyword>
<evidence type="ECO:0000313" key="4">
    <source>
        <dbReference type="EMBL" id="KAG8466463.1"/>
    </source>
</evidence>
<dbReference type="PANTHER" id="PTHR13361">
    <property type="entry name" value="WW DOMAIN-BINDING PROTEIN 11"/>
    <property type="match status" value="1"/>
</dbReference>
<keyword evidence="5" id="KW-1185">Reference proteome</keyword>
<comment type="caution">
    <text evidence="4">The sequence shown here is derived from an EMBL/GenBank/DDBJ whole genome shotgun (WGS) entry which is preliminary data.</text>
</comment>
<keyword evidence="1" id="KW-0862">Zinc</keyword>
<dbReference type="PANTHER" id="PTHR13361:SF1">
    <property type="entry name" value="WW DOMAIN-BINDING PROTEIN 11"/>
    <property type="match status" value="1"/>
</dbReference>
<dbReference type="EMBL" id="JAGTXO010000008">
    <property type="protein sequence ID" value="KAG8466463.1"/>
    <property type="molecule type" value="Genomic_DNA"/>
</dbReference>
<dbReference type="InterPro" id="IPR027417">
    <property type="entry name" value="P-loop_NTPase"/>
</dbReference>
<feature type="compositionally biased region" description="Pro residues" evidence="2">
    <location>
        <begin position="424"/>
        <end position="449"/>
    </location>
</feature>
<feature type="region of interest" description="Disordered" evidence="2">
    <location>
        <begin position="402"/>
        <end position="449"/>
    </location>
</feature>
<dbReference type="GO" id="GO:0005681">
    <property type="term" value="C:spliceosomal complex"/>
    <property type="evidence" value="ECO:0007669"/>
    <property type="project" value="TreeGrafter"/>
</dbReference>
<proteinExistence type="predicted"/>
<feature type="region of interest" description="Disordered" evidence="2">
    <location>
        <begin position="567"/>
        <end position="595"/>
    </location>
</feature>
<evidence type="ECO:0000256" key="1">
    <source>
        <dbReference type="PROSITE-ProRule" id="PRU00325"/>
    </source>
</evidence>
<organism evidence="4 5">
    <name type="scientific">Diacronema lutheri</name>
    <name type="common">Unicellular marine alga</name>
    <name type="synonym">Monochrysis lutheri</name>
    <dbReference type="NCBI Taxonomy" id="2081491"/>
    <lineage>
        <taxon>Eukaryota</taxon>
        <taxon>Haptista</taxon>
        <taxon>Haptophyta</taxon>
        <taxon>Pavlovophyceae</taxon>
        <taxon>Pavlovales</taxon>
        <taxon>Pavlovaceae</taxon>
        <taxon>Diacronema</taxon>
    </lineage>
</organism>
<dbReference type="InterPro" id="IPR007527">
    <property type="entry name" value="Znf_SWIM"/>
</dbReference>
<dbReference type="AlphaFoldDB" id="A0A8J6CG89"/>
<sequence>MATTKQVVVVCGPPSSGKTAFCERAVRDAREAAARAGTATAAAPPVARVSYREWTPSADEPSRFELRGSVAKGRRRAVAHLRADGTTAVYVDDQHASDASRRQLVDELNERLLERVRIEWECVHFLPEGGREQVRWAYECALAQAMAHGVRQIGSQPHGPPEVLREPDLERWFGRDAERRAPASNGLADAGAFARTPAQVRRRLDGALLDEPAHARAGLFFEAALLADGARARVDALGARAAEWLRANPGARVAAMCGAAEFAHGPAEGARRLAALVAPAPLYYAAQASGINDDGRTVDDVSAHLGAFLCRRHAVEPERALCIVARGEGDAAGCVDAHTARVRAWTAGLPTLAAADFLRPGGVAGAPPARAPTFLPRARERTGEALPELRRGVERVEQHGRAHGVCAPLSPSPPAETPRASPAPCAPALPALAPPPAAPPPPPAAQPPAAPLLTEAQLDRWATGPQQRGLLRKALREYAPAQLSARVLHGRRLHAIVKGSSALPYRTSVTLAQLLAPGALVAGTECTCPVMQEHGALCCKHAFFLMLAYARAPSSFDAADDDANAPALAAAAEPRPSLRAPDPPDPPDPPVRLQPPAAVAGACAGAQPLPGAKPRALPALPAVSAAAAKAGKHRCAGADDARAAKRPRAAPVVINLDDDDSEAGGACVREPAGGVPSGGARAVPGDAARKRTAAPPRAHPCFGVNILTAPVPGALSGAYLLAFAEAALKRLEHAQQPKRPRALVPDATRAPLALTVLDSASGAAVQLERALSRVRCCTSPAARAGDQPGDRGAARGEASASPRNDAVAANAAELPVVFSAAMGAPAATHACAKCTSDSTPDVLSNAWRRAQARADAVARVRPPVSVVIPSIGVIRCVSRLPSALKAEMLKATCKMGGGYDEMKNEPDASYRFVHIPNDASKKLSKRVNKEKGYSDLDYHLAKYAIFNWFCAFAAAAVIATPAPTSGSSAAGNNQLSTGPAEHRVMVPERGRFSKNCKARLVLVVSSPEVLGFIDIDQCRRSKAADLDQKEQKKCIWSVGGPVENDFNNLEKEYTTPKGIKDIVDNTNTPVDFQVNRLWEQGSDFFYSGPFLKNQYYSMKRDYTKAAGNFHRSGQNDPKNFSNFVASGDVAISFYHMAVMDLASLPGGQSLTRGLPAGCGAEEGCGETTDGISELPKRKNRRVLELPDEDLGGLVKAATGYFQRSSEPPKAILSKVDRLHQAGCSIFSLMKMAKDAGDDKCIHELKEMAYKTISEMKLAYDQELFSQAAALRHGPKGAA</sequence>
<gene>
    <name evidence="4" type="ORF">KFE25_002219</name>
</gene>
<feature type="compositionally biased region" description="Pro residues" evidence="2">
    <location>
        <begin position="581"/>
        <end position="593"/>
    </location>
</feature>
<feature type="domain" description="SWIM-type" evidence="3">
    <location>
        <begin position="505"/>
        <end position="550"/>
    </location>
</feature>
<protein>
    <recommendedName>
        <fullName evidence="3">SWIM-type domain-containing protein</fullName>
    </recommendedName>
</protein>